<dbReference type="STRING" id="32040.SAMN04489710_102157"/>
<keyword evidence="4" id="KW-1185">Reference proteome</keyword>
<dbReference type="Pfam" id="PF13202">
    <property type="entry name" value="EF-hand_5"/>
    <property type="match status" value="2"/>
</dbReference>
<name>A0A1I1SEB9_9BURK</name>
<dbReference type="InterPro" id="IPR018247">
    <property type="entry name" value="EF_Hand_1_Ca_BS"/>
</dbReference>
<sequence length="195" mass="20315">MCDTMPRMYDAIRHTLLPRTSTAFSADAVSTADASRPAPRSRRPAAGREPHVRALTGWQSSPQHQALAALLVSAGVLCALVAAAPAHAQATASPRAAAAPASAPASAASAPLSKGEIKAMREFKMLDFNGDNKLSRSEVALFPRLAGAFDDADTDHDGYVSYEEVRAFAIKYRAERDKARAAAAAAAASAPAATQ</sequence>
<dbReference type="GO" id="GO:0005509">
    <property type="term" value="F:calcium ion binding"/>
    <property type="evidence" value="ECO:0007669"/>
    <property type="project" value="InterPro"/>
</dbReference>
<dbReference type="InterPro" id="IPR002048">
    <property type="entry name" value="EF_hand_dom"/>
</dbReference>
<evidence type="ECO:0000259" key="2">
    <source>
        <dbReference type="PROSITE" id="PS50222"/>
    </source>
</evidence>
<dbReference type="AlphaFoldDB" id="A0A1I1SEB9"/>
<evidence type="ECO:0000256" key="1">
    <source>
        <dbReference type="SAM" id="MobiDB-lite"/>
    </source>
</evidence>
<gene>
    <name evidence="3" type="ORF">SAMN04489710_102157</name>
</gene>
<dbReference type="EMBL" id="FOMQ01000002">
    <property type="protein sequence ID" value="SFD44801.1"/>
    <property type="molecule type" value="Genomic_DNA"/>
</dbReference>
<dbReference type="Gene3D" id="1.10.238.10">
    <property type="entry name" value="EF-hand"/>
    <property type="match status" value="1"/>
</dbReference>
<dbReference type="CDD" id="cd00051">
    <property type="entry name" value="EFh"/>
    <property type="match status" value="1"/>
</dbReference>
<feature type="domain" description="EF-hand" evidence="2">
    <location>
        <begin position="140"/>
        <end position="175"/>
    </location>
</feature>
<reference evidence="4" key="1">
    <citation type="submission" date="2016-10" db="EMBL/GenBank/DDBJ databases">
        <authorList>
            <person name="Varghese N."/>
            <person name="Submissions S."/>
        </authorList>
    </citation>
    <scope>NUCLEOTIDE SEQUENCE [LARGE SCALE GENOMIC DNA]</scope>
    <source>
        <strain evidence="4">DSM 7481</strain>
    </source>
</reference>
<dbReference type="InterPro" id="IPR011992">
    <property type="entry name" value="EF-hand-dom_pair"/>
</dbReference>
<dbReference type="PROSITE" id="PS50222">
    <property type="entry name" value="EF_HAND_2"/>
    <property type="match status" value="1"/>
</dbReference>
<dbReference type="Proteomes" id="UP000199517">
    <property type="component" value="Unassembled WGS sequence"/>
</dbReference>
<evidence type="ECO:0000313" key="4">
    <source>
        <dbReference type="Proteomes" id="UP000199517"/>
    </source>
</evidence>
<feature type="region of interest" description="Disordered" evidence="1">
    <location>
        <begin position="26"/>
        <end position="50"/>
    </location>
</feature>
<evidence type="ECO:0000313" key="3">
    <source>
        <dbReference type="EMBL" id="SFD44801.1"/>
    </source>
</evidence>
<protein>
    <submittedName>
        <fullName evidence="3">EF hand</fullName>
    </submittedName>
</protein>
<accession>A0A1I1SEB9</accession>
<organism evidence="3 4">
    <name type="scientific">Paracidovorax konjaci</name>
    <dbReference type="NCBI Taxonomy" id="32040"/>
    <lineage>
        <taxon>Bacteria</taxon>
        <taxon>Pseudomonadati</taxon>
        <taxon>Pseudomonadota</taxon>
        <taxon>Betaproteobacteria</taxon>
        <taxon>Burkholderiales</taxon>
        <taxon>Comamonadaceae</taxon>
        <taxon>Paracidovorax</taxon>
    </lineage>
</organism>
<dbReference type="PROSITE" id="PS00018">
    <property type="entry name" value="EF_HAND_1"/>
    <property type="match status" value="1"/>
</dbReference>
<proteinExistence type="predicted"/>
<dbReference type="SUPFAM" id="SSF47473">
    <property type="entry name" value="EF-hand"/>
    <property type="match status" value="1"/>
</dbReference>